<dbReference type="InterPro" id="IPR037401">
    <property type="entry name" value="SnoaL-like"/>
</dbReference>
<reference evidence="3" key="1">
    <citation type="journal article" date="2019" name="Int. J. Syst. Evol. Microbiol.">
        <title>The Global Catalogue of Microorganisms (GCM) 10K type strain sequencing project: providing services to taxonomists for standard genome sequencing and annotation.</title>
        <authorList>
            <consortium name="The Broad Institute Genomics Platform"/>
            <consortium name="The Broad Institute Genome Sequencing Center for Infectious Disease"/>
            <person name="Wu L."/>
            <person name="Ma J."/>
        </authorList>
    </citation>
    <scope>NUCLEOTIDE SEQUENCE [LARGE SCALE GENOMIC DNA]</scope>
    <source>
        <strain evidence="3">CGMCC 4.7680</strain>
    </source>
</reference>
<evidence type="ECO:0000313" key="2">
    <source>
        <dbReference type="EMBL" id="GHG18991.1"/>
    </source>
</evidence>
<dbReference type="Proteomes" id="UP000649955">
    <property type="component" value="Unassembled WGS sequence"/>
</dbReference>
<organism evidence="2 3">
    <name type="scientific">Amycolatopsis bullii</name>
    <dbReference type="NCBI Taxonomy" id="941987"/>
    <lineage>
        <taxon>Bacteria</taxon>
        <taxon>Bacillati</taxon>
        <taxon>Actinomycetota</taxon>
        <taxon>Actinomycetes</taxon>
        <taxon>Pseudonocardiales</taxon>
        <taxon>Pseudonocardiaceae</taxon>
        <taxon>Amycolatopsis</taxon>
    </lineage>
</organism>
<protein>
    <recommendedName>
        <fullName evidence="1">SnoaL-like domain-containing protein</fullName>
    </recommendedName>
</protein>
<dbReference type="EMBL" id="BNAW01000017">
    <property type="protein sequence ID" value="GHG18991.1"/>
    <property type="molecule type" value="Genomic_DNA"/>
</dbReference>
<accession>A0ABQ3KET0</accession>
<dbReference type="SUPFAM" id="SSF54427">
    <property type="entry name" value="NTF2-like"/>
    <property type="match status" value="2"/>
</dbReference>
<name>A0ABQ3KET0_9PSEU</name>
<dbReference type="InterPro" id="IPR032710">
    <property type="entry name" value="NTF2-like_dom_sf"/>
</dbReference>
<evidence type="ECO:0000259" key="1">
    <source>
        <dbReference type="Pfam" id="PF12680"/>
    </source>
</evidence>
<dbReference type="Pfam" id="PF12680">
    <property type="entry name" value="SnoaL_2"/>
    <property type="match status" value="1"/>
</dbReference>
<feature type="domain" description="SnoaL-like" evidence="1">
    <location>
        <begin position="127"/>
        <end position="232"/>
    </location>
</feature>
<sequence length="257" mass="27302">MPPTVSEIAELVRDGLSALDVTPFGGLFAADAVYEVPFLGERIEGRDAVVATLAAGGVRARSAGLTKAQVTTTLAESGFVVELVVSGPGVEFPSSVGILTVAGGEITSYRDYPNVSAASKLARAVFDRFLAASVENRWDDLADLYAEDVTLEMPFTLPGMPRVTKGREELRRRFRAAAGSRRITKAENVVVHETADPSVLVAEFDLHQEVRGSAFVAAYVMVLTVQNGLITHSRDYTDTAAAAERLKAWSPAGSTAG</sequence>
<comment type="caution">
    <text evidence="2">The sequence shown here is derived from an EMBL/GenBank/DDBJ whole genome shotgun (WGS) entry which is preliminary data.</text>
</comment>
<dbReference type="Gene3D" id="3.10.450.50">
    <property type="match status" value="2"/>
</dbReference>
<proteinExistence type="predicted"/>
<dbReference type="RefSeq" id="WP_191312548.1">
    <property type="nucleotide sequence ID" value="NZ_BNAW01000017.1"/>
</dbReference>
<keyword evidence="3" id="KW-1185">Reference proteome</keyword>
<evidence type="ECO:0000313" key="3">
    <source>
        <dbReference type="Proteomes" id="UP000649955"/>
    </source>
</evidence>
<dbReference type="CDD" id="cd00531">
    <property type="entry name" value="NTF2_like"/>
    <property type="match status" value="1"/>
</dbReference>
<gene>
    <name evidence="2" type="ORF">GCM10017567_41970</name>
</gene>